<protein>
    <submittedName>
        <fullName evidence="2">Uncharacterized protein</fullName>
    </submittedName>
</protein>
<reference evidence="2 3" key="1">
    <citation type="submission" date="2013-09" db="EMBL/GenBank/DDBJ databases">
        <authorList>
            <person name="Durkin A.S."/>
            <person name="Haft D.R."/>
            <person name="McCorrison J."/>
            <person name="Torralba M."/>
            <person name="Gillis M."/>
            <person name="Haft D.H."/>
            <person name="Methe B."/>
            <person name="Sutton G."/>
            <person name="Nelson K.E."/>
        </authorList>
    </citation>
    <scope>NUCLEOTIDE SEQUENCE [LARGE SCALE GENOMIC DNA]</scope>
    <source>
        <strain evidence="2 3">BV3C16-1</strain>
    </source>
</reference>
<name>U7UNB8_9FIRM</name>
<proteinExistence type="predicted"/>
<evidence type="ECO:0000313" key="3">
    <source>
        <dbReference type="Proteomes" id="UP000017090"/>
    </source>
</evidence>
<sequence length="171" mass="19676">MKKLFLIAWLYVCCLLLAGGNAFANENPYGVHLGGNERYILVDGHMGTAWYLDKDSLYVERYEPPQCIIIADICTVERADRGNTAISRVETKRFFYNWELLEMYVDRNGDADWRYLDPQGSWAETGIVMPAGEMAFYTVCGLRFYGSKKIYDSYGDSYYSVFTDDFYANAN</sequence>
<organism evidence="2 3">
    <name type="scientific">Megasphaera vaginalis</name>
    <name type="common">ex Srinivasan et al. 2021</name>
    <dbReference type="NCBI Taxonomy" id="1111454"/>
    <lineage>
        <taxon>Bacteria</taxon>
        <taxon>Bacillati</taxon>
        <taxon>Bacillota</taxon>
        <taxon>Negativicutes</taxon>
        <taxon>Veillonellales</taxon>
        <taxon>Veillonellaceae</taxon>
        <taxon>Megasphaera</taxon>
    </lineage>
</organism>
<feature type="signal peptide" evidence="1">
    <location>
        <begin position="1"/>
        <end position="24"/>
    </location>
</feature>
<dbReference type="Proteomes" id="UP000017090">
    <property type="component" value="Unassembled WGS sequence"/>
</dbReference>
<dbReference type="RefSeq" id="WP_023053227.1">
    <property type="nucleotide sequence ID" value="NZ_AWXA01000014.1"/>
</dbReference>
<keyword evidence="3" id="KW-1185">Reference proteome</keyword>
<dbReference type="AlphaFoldDB" id="U7UNB8"/>
<accession>U7UNB8</accession>
<feature type="chain" id="PRO_5004689326" evidence="1">
    <location>
        <begin position="25"/>
        <end position="171"/>
    </location>
</feature>
<dbReference type="EMBL" id="AWXA01000014">
    <property type="protein sequence ID" value="ERT60805.1"/>
    <property type="molecule type" value="Genomic_DNA"/>
</dbReference>
<dbReference type="eggNOG" id="ENOG5031PBF">
    <property type="taxonomic scope" value="Bacteria"/>
</dbReference>
<dbReference type="PATRIC" id="fig|1111454.3.peg.744"/>
<evidence type="ECO:0000256" key="1">
    <source>
        <dbReference type="SAM" id="SignalP"/>
    </source>
</evidence>
<keyword evidence="1" id="KW-0732">Signal</keyword>
<comment type="caution">
    <text evidence="2">The sequence shown here is derived from an EMBL/GenBank/DDBJ whole genome shotgun (WGS) entry which is preliminary data.</text>
</comment>
<evidence type="ECO:0000313" key="2">
    <source>
        <dbReference type="EMBL" id="ERT60805.1"/>
    </source>
</evidence>
<gene>
    <name evidence="2" type="ORF">HMPREF1250_0234</name>
</gene>